<name>A0A8S0RQF6_OLEEU</name>
<sequence>MIQGRVIEFRIETKSQNIIGGWSSIGLSRVISIGLTRATPTGEITDNMEASCLPMAIFTIMSAFGMTAPTTGRVMLL</sequence>
<reference evidence="1 2" key="1">
    <citation type="submission" date="2019-12" db="EMBL/GenBank/DDBJ databases">
        <authorList>
            <person name="Alioto T."/>
            <person name="Alioto T."/>
            <person name="Gomez Garrido J."/>
        </authorList>
    </citation>
    <scope>NUCLEOTIDE SEQUENCE [LARGE SCALE GENOMIC DNA]</scope>
</reference>
<comment type="caution">
    <text evidence="1">The sequence shown here is derived from an EMBL/GenBank/DDBJ whole genome shotgun (WGS) entry which is preliminary data.</text>
</comment>
<accession>A0A8S0RQF6</accession>
<dbReference type="Gramene" id="OE9A009172T1">
    <property type="protein sequence ID" value="OE9A009172C1"/>
    <property type="gene ID" value="OE9A009172"/>
</dbReference>
<evidence type="ECO:0000313" key="2">
    <source>
        <dbReference type="Proteomes" id="UP000594638"/>
    </source>
</evidence>
<dbReference type="Proteomes" id="UP000594638">
    <property type="component" value="Unassembled WGS sequence"/>
</dbReference>
<protein>
    <submittedName>
        <fullName evidence="1">Uncharacterized protein</fullName>
    </submittedName>
</protein>
<organism evidence="1 2">
    <name type="scientific">Olea europaea subsp. europaea</name>
    <dbReference type="NCBI Taxonomy" id="158383"/>
    <lineage>
        <taxon>Eukaryota</taxon>
        <taxon>Viridiplantae</taxon>
        <taxon>Streptophyta</taxon>
        <taxon>Embryophyta</taxon>
        <taxon>Tracheophyta</taxon>
        <taxon>Spermatophyta</taxon>
        <taxon>Magnoliopsida</taxon>
        <taxon>eudicotyledons</taxon>
        <taxon>Gunneridae</taxon>
        <taxon>Pentapetalae</taxon>
        <taxon>asterids</taxon>
        <taxon>lamiids</taxon>
        <taxon>Lamiales</taxon>
        <taxon>Oleaceae</taxon>
        <taxon>Oleeae</taxon>
        <taxon>Olea</taxon>
    </lineage>
</organism>
<gene>
    <name evidence="1" type="ORF">OLEA9_A009172</name>
</gene>
<evidence type="ECO:0000313" key="1">
    <source>
        <dbReference type="EMBL" id="CAA2981316.1"/>
    </source>
</evidence>
<keyword evidence="2" id="KW-1185">Reference proteome</keyword>
<dbReference type="AlphaFoldDB" id="A0A8S0RQF6"/>
<dbReference type="EMBL" id="CACTIH010003668">
    <property type="protein sequence ID" value="CAA2981316.1"/>
    <property type="molecule type" value="Genomic_DNA"/>
</dbReference>
<proteinExistence type="predicted"/>